<evidence type="ECO:0000259" key="13">
    <source>
        <dbReference type="Pfam" id="PF00593"/>
    </source>
</evidence>
<evidence type="ECO:0000256" key="10">
    <source>
        <dbReference type="PROSITE-ProRule" id="PRU01360"/>
    </source>
</evidence>
<name>A0A6S7B908_9BURK</name>
<keyword evidence="9 10" id="KW-0998">Cell outer membrane</keyword>
<keyword evidence="5 10" id="KW-0812">Transmembrane</keyword>
<dbReference type="InterPro" id="IPR012910">
    <property type="entry name" value="Plug_dom"/>
</dbReference>
<evidence type="ECO:0000256" key="5">
    <source>
        <dbReference type="ARBA" id="ARBA00022692"/>
    </source>
</evidence>
<organism evidence="15 16">
    <name type="scientific">Achromobacter deleyi</name>
    <dbReference type="NCBI Taxonomy" id="1353891"/>
    <lineage>
        <taxon>Bacteria</taxon>
        <taxon>Pseudomonadati</taxon>
        <taxon>Pseudomonadota</taxon>
        <taxon>Betaproteobacteria</taxon>
        <taxon>Burkholderiales</taxon>
        <taxon>Alcaligenaceae</taxon>
        <taxon>Achromobacter</taxon>
    </lineage>
</organism>
<dbReference type="PROSITE" id="PS52016">
    <property type="entry name" value="TONB_DEPENDENT_REC_3"/>
    <property type="match status" value="1"/>
</dbReference>
<evidence type="ECO:0000256" key="4">
    <source>
        <dbReference type="ARBA" id="ARBA00022452"/>
    </source>
</evidence>
<dbReference type="PANTHER" id="PTHR30069">
    <property type="entry name" value="TONB-DEPENDENT OUTER MEMBRANE RECEPTOR"/>
    <property type="match status" value="1"/>
</dbReference>
<evidence type="ECO:0000256" key="11">
    <source>
        <dbReference type="RuleBase" id="RU003357"/>
    </source>
</evidence>
<dbReference type="Pfam" id="PF00593">
    <property type="entry name" value="TonB_dep_Rec_b-barrel"/>
    <property type="match status" value="1"/>
</dbReference>
<evidence type="ECO:0000256" key="7">
    <source>
        <dbReference type="ARBA" id="ARBA00023136"/>
    </source>
</evidence>
<dbReference type="Gene3D" id="2.170.130.10">
    <property type="entry name" value="TonB-dependent receptor, plug domain"/>
    <property type="match status" value="1"/>
</dbReference>
<dbReference type="GO" id="GO:0015344">
    <property type="term" value="F:siderophore uptake transmembrane transporter activity"/>
    <property type="evidence" value="ECO:0007669"/>
    <property type="project" value="TreeGrafter"/>
</dbReference>
<dbReference type="Pfam" id="PF07715">
    <property type="entry name" value="Plug"/>
    <property type="match status" value="1"/>
</dbReference>
<evidence type="ECO:0000256" key="1">
    <source>
        <dbReference type="ARBA" id="ARBA00004571"/>
    </source>
</evidence>
<dbReference type="EMBL" id="CADIJO010000015">
    <property type="protein sequence ID" value="CAB3722587.1"/>
    <property type="molecule type" value="Genomic_DNA"/>
</dbReference>
<proteinExistence type="inferred from homology"/>
<evidence type="ECO:0000256" key="3">
    <source>
        <dbReference type="ARBA" id="ARBA00022448"/>
    </source>
</evidence>
<accession>A0A6S7B908</accession>
<evidence type="ECO:0000256" key="2">
    <source>
        <dbReference type="ARBA" id="ARBA00009810"/>
    </source>
</evidence>
<dbReference type="CDD" id="cd01347">
    <property type="entry name" value="ligand_gated_channel"/>
    <property type="match status" value="1"/>
</dbReference>
<dbReference type="Gene3D" id="2.40.170.20">
    <property type="entry name" value="TonB-dependent receptor, beta-barrel domain"/>
    <property type="match status" value="1"/>
</dbReference>
<evidence type="ECO:0000256" key="6">
    <source>
        <dbReference type="ARBA" id="ARBA00023077"/>
    </source>
</evidence>
<dbReference type="GO" id="GO:0009279">
    <property type="term" value="C:cell outer membrane"/>
    <property type="evidence" value="ECO:0007669"/>
    <property type="project" value="UniProtKB-SubCell"/>
</dbReference>
<dbReference type="InterPro" id="IPR037066">
    <property type="entry name" value="Plug_dom_sf"/>
</dbReference>
<keyword evidence="6 11" id="KW-0798">TonB box</keyword>
<comment type="similarity">
    <text evidence="2 10 11">Belongs to the TonB-dependent receptor family.</text>
</comment>
<keyword evidence="7 10" id="KW-0472">Membrane</keyword>
<dbReference type="SUPFAM" id="SSF56935">
    <property type="entry name" value="Porins"/>
    <property type="match status" value="1"/>
</dbReference>
<feature type="domain" description="TonB-dependent receptor-like beta-barrel" evidence="13">
    <location>
        <begin position="263"/>
        <end position="679"/>
    </location>
</feature>
<protein>
    <submittedName>
        <fullName evidence="15">Putative TonB-dependent receptor</fullName>
    </submittedName>
</protein>
<gene>
    <name evidence="15" type="ORF">LMG3458_04096</name>
</gene>
<dbReference type="InterPro" id="IPR000531">
    <property type="entry name" value="Beta-barrel_TonB"/>
</dbReference>
<evidence type="ECO:0000256" key="12">
    <source>
        <dbReference type="SAM" id="MobiDB-lite"/>
    </source>
</evidence>
<comment type="subcellular location">
    <subcellularLocation>
        <location evidence="1 10">Cell outer membrane</location>
        <topology evidence="1 10">Multi-pass membrane protein</topology>
    </subcellularLocation>
</comment>
<dbReference type="PANTHER" id="PTHR30069:SF40">
    <property type="entry name" value="TONB-DEPENDENT RECEPTOR NMB0964-RELATED"/>
    <property type="match status" value="1"/>
</dbReference>
<dbReference type="GO" id="GO:0044718">
    <property type="term" value="P:siderophore transmembrane transport"/>
    <property type="evidence" value="ECO:0007669"/>
    <property type="project" value="TreeGrafter"/>
</dbReference>
<sequence length="710" mass="75507">MPFAASAAGTRLSLRAFTASSSARSSSARTSLTLTPLALACLLALPQAALAQAAPDTTTLSPVVITANPLGSEALASPSTIVQGLDLDLRRGSNLGETLNGLPGVSTTTYGPMVGRPIIRGLDGDRIRLLNNGVGSLDASSLSFDHAVPQDPLSTNRVEILRGPAALLYGGNAIGGVVNTIDNRIPTEPIDGIHGDVAGSYGGANNDRNGAVQVEGGDGTFAIHADAFSRKTGDLRIPGYARSSQQRAIDGPDQDQPRGRLPNSDGQASGGALGMSWTGEHGYAGLSYSGYDSDYGSVAEPDVRIKMRQERFGFASELRDLDGLFTSVKLNFAYTDYQHKEIEDGETGTIFKNRGYEARLEARHADIGPLHGVVGLQLGQTRFSALGDEALVPTTDTDSAALFLLEEWAVNDRLTLSAGARADYSRLTPAGGGYERFDGASRRSFTAGSFSLGSIYKLDSAWSVAANAAYTERAPTFYELYANGPHAATGQYLVGDQNLAKERAWSGDLSLRYKKDADKASIGVFYSRFSNYLAETNTGRYRNDDGDVVAAGDDGALPEARYQGVSARLYGLEAESSTRVLQRNGHKLDLGLSGDYTVARNNDTGRSLPRIPPLRLRVALDYGYGPYNAGVSVSKAFAQHSHPDNDTSTPGYYSLDANAGYRFKVAAVQWQAYVRGINLTNQTIRYATSVLRDVAPEGGRAVMVGLRGSF</sequence>
<evidence type="ECO:0000259" key="14">
    <source>
        <dbReference type="Pfam" id="PF07715"/>
    </source>
</evidence>
<evidence type="ECO:0000313" key="15">
    <source>
        <dbReference type="EMBL" id="CAB3722587.1"/>
    </source>
</evidence>
<dbReference type="RefSeq" id="WP_175193730.1">
    <property type="nucleotide sequence ID" value="NZ_CADIJO010000015.1"/>
</dbReference>
<dbReference type="InterPro" id="IPR036942">
    <property type="entry name" value="Beta-barrel_TonB_sf"/>
</dbReference>
<keyword evidence="3 10" id="KW-0813">Transport</keyword>
<evidence type="ECO:0000256" key="9">
    <source>
        <dbReference type="ARBA" id="ARBA00023237"/>
    </source>
</evidence>
<feature type="region of interest" description="Disordered" evidence="12">
    <location>
        <begin position="236"/>
        <end position="273"/>
    </location>
</feature>
<evidence type="ECO:0000313" key="16">
    <source>
        <dbReference type="Proteomes" id="UP000494111"/>
    </source>
</evidence>
<dbReference type="AlphaFoldDB" id="A0A6S7B908"/>
<evidence type="ECO:0000256" key="8">
    <source>
        <dbReference type="ARBA" id="ARBA00023170"/>
    </source>
</evidence>
<keyword evidence="8 15" id="KW-0675">Receptor</keyword>
<feature type="domain" description="TonB-dependent receptor plug" evidence="14">
    <location>
        <begin position="76"/>
        <end position="177"/>
    </location>
</feature>
<dbReference type="InterPro" id="IPR039426">
    <property type="entry name" value="TonB-dep_rcpt-like"/>
</dbReference>
<keyword evidence="4 10" id="KW-1134">Transmembrane beta strand</keyword>
<reference evidence="15 16" key="1">
    <citation type="submission" date="2020-04" db="EMBL/GenBank/DDBJ databases">
        <authorList>
            <person name="De Canck E."/>
        </authorList>
    </citation>
    <scope>NUCLEOTIDE SEQUENCE [LARGE SCALE GENOMIC DNA]</scope>
    <source>
        <strain evidence="15 16">LMG 3458</strain>
    </source>
</reference>
<dbReference type="Proteomes" id="UP000494111">
    <property type="component" value="Unassembled WGS sequence"/>
</dbReference>